<evidence type="ECO:0000256" key="1">
    <source>
        <dbReference type="SAM" id="Phobius"/>
    </source>
</evidence>
<dbReference type="Proteomes" id="UP000824178">
    <property type="component" value="Unassembled WGS sequence"/>
</dbReference>
<dbReference type="InterPro" id="IPR007621">
    <property type="entry name" value="TPM_dom"/>
</dbReference>
<feature type="domain" description="TPM" evidence="3">
    <location>
        <begin position="41"/>
        <end position="168"/>
    </location>
</feature>
<evidence type="ECO:0000256" key="2">
    <source>
        <dbReference type="SAM" id="SignalP"/>
    </source>
</evidence>
<dbReference type="Gene3D" id="3.10.310.50">
    <property type="match status" value="1"/>
</dbReference>
<organism evidence="4 5">
    <name type="scientific">Candidatus Faecalibacterium intestinavium</name>
    <dbReference type="NCBI Taxonomy" id="2838580"/>
    <lineage>
        <taxon>Bacteria</taxon>
        <taxon>Bacillati</taxon>
        <taxon>Bacillota</taxon>
        <taxon>Clostridia</taxon>
        <taxon>Eubacteriales</taxon>
        <taxon>Oscillospiraceae</taxon>
        <taxon>Faecalibacterium</taxon>
    </lineage>
</organism>
<name>A0A9E2KKN2_9FIRM</name>
<feature type="transmembrane region" description="Helical" evidence="1">
    <location>
        <begin position="199"/>
        <end position="218"/>
    </location>
</feature>
<feature type="chain" id="PRO_5039074814" evidence="2">
    <location>
        <begin position="30"/>
        <end position="256"/>
    </location>
</feature>
<dbReference type="PANTHER" id="PTHR30373">
    <property type="entry name" value="UPF0603 PROTEIN YGCG"/>
    <property type="match status" value="1"/>
</dbReference>
<gene>
    <name evidence="4" type="ORF">H9864_07150</name>
</gene>
<keyword evidence="1" id="KW-1133">Transmembrane helix</keyword>
<feature type="signal peptide" evidence="2">
    <location>
        <begin position="1"/>
        <end position="29"/>
    </location>
</feature>
<dbReference type="PANTHER" id="PTHR30373:SF2">
    <property type="entry name" value="UPF0603 PROTEIN YGCG"/>
    <property type="match status" value="1"/>
</dbReference>
<dbReference type="EMBL" id="JAHLFH010000148">
    <property type="protein sequence ID" value="MBU3820126.1"/>
    <property type="molecule type" value="Genomic_DNA"/>
</dbReference>
<proteinExistence type="predicted"/>
<reference evidence="4" key="2">
    <citation type="submission" date="2021-04" db="EMBL/GenBank/DDBJ databases">
        <authorList>
            <person name="Gilroy R."/>
        </authorList>
    </citation>
    <scope>NUCLEOTIDE SEQUENCE</scope>
    <source>
        <strain evidence="4">742</strain>
    </source>
</reference>
<keyword evidence="2" id="KW-0732">Signal</keyword>
<evidence type="ECO:0000313" key="5">
    <source>
        <dbReference type="Proteomes" id="UP000824178"/>
    </source>
</evidence>
<evidence type="ECO:0000259" key="3">
    <source>
        <dbReference type="Pfam" id="PF04536"/>
    </source>
</evidence>
<accession>A0A9E2KKN2</accession>
<comment type="caution">
    <text evidence="4">The sequence shown here is derived from an EMBL/GenBank/DDBJ whole genome shotgun (WGS) entry which is preliminary data.</text>
</comment>
<reference evidence="4" key="1">
    <citation type="journal article" date="2021" name="PeerJ">
        <title>Extensive microbial diversity within the chicken gut microbiome revealed by metagenomics and culture.</title>
        <authorList>
            <person name="Gilroy R."/>
            <person name="Ravi A."/>
            <person name="Getino M."/>
            <person name="Pursley I."/>
            <person name="Horton D.L."/>
            <person name="Alikhan N.F."/>
            <person name="Baker D."/>
            <person name="Gharbi K."/>
            <person name="Hall N."/>
            <person name="Watson M."/>
            <person name="Adriaenssens E.M."/>
            <person name="Foster-Nyarko E."/>
            <person name="Jarju S."/>
            <person name="Secka A."/>
            <person name="Antonio M."/>
            <person name="Oren A."/>
            <person name="Chaudhuri R.R."/>
            <person name="La Ragione R."/>
            <person name="Hildebrand F."/>
            <person name="Pallen M.J."/>
        </authorList>
    </citation>
    <scope>NUCLEOTIDE SEQUENCE</scope>
    <source>
        <strain evidence="4">742</strain>
    </source>
</reference>
<feature type="non-terminal residue" evidence="4">
    <location>
        <position position="256"/>
    </location>
</feature>
<protein>
    <submittedName>
        <fullName evidence="4">TPM domain-containing protein</fullName>
    </submittedName>
</protein>
<dbReference type="Pfam" id="PF04536">
    <property type="entry name" value="TPM_phosphatase"/>
    <property type="match status" value="1"/>
</dbReference>
<sequence length="256" mass="27592">MKVWLKRAGAAALTLALTLVLNLAPAARAAQLPALPKDQSVVDDAGVLSEETAQYLDDLNGQLEAACSGAQIGVLTVQYTGSASTEEYALEAFNAWGVGSAEENNGVLLLLVMESPLYEDGDYYLTYGDGFRNTTIEKQASALSQTMESDFAARDYDGAVKTCADAVAGTIADVYGVSLEGGQTQAGEQTGGRMSLLEIVIYGFFELLFLLALVMLIFRMLIWPLGYYTFGWHWGPFGWFIPRGPRPPRGPRGPRG</sequence>
<keyword evidence="1" id="KW-0812">Transmembrane</keyword>
<evidence type="ECO:0000313" key="4">
    <source>
        <dbReference type="EMBL" id="MBU3820126.1"/>
    </source>
</evidence>
<dbReference type="AlphaFoldDB" id="A0A9E2KKN2"/>
<keyword evidence="1" id="KW-0472">Membrane</keyword>